<dbReference type="PROSITE" id="PS50822">
    <property type="entry name" value="PIWI"/>
    <property type="match status" value="1"/>
</dbReference>
<dbReference type="GO" id="GO:0003676">
    <property type="term" value="F:nucleic acid binding"/>
    <property type="evidence" value="ECO:0007669"/>
    <property type="project" value="InterPro"/>
</dbReference>
<dbReference type="SUPFAM" id="SSF101690">
    <property type="entry name" value="PAZ domain"/>
    <property type="match status" value="1"/>
</dbReference>
<dbReference type="Pfam" id="PF08699">
    <property type="entry name" value="ArgoL1"/>
    <property type="match status" value="1"/>
</dbReference>
<dbReference type="InterPro" id="IPR014811">
    <property type="entry name" value="ArgoL1"/>
</dbReference>
<accession>A0A5N7AZZ0</accession>
<dbReference type="SMART" id="SM01163">
    <property type="entry name" value="DUF1785"/>
    <property type="match status" value="1"/>
</dbReference>
<dbReference type="EMBL" id="ML736284">
    <property type="protein sequence ID" value="KAE8374440.1"/>
    <property type="molecule type" value="Genomic_DNA"/>
</dbReference>
<dbReference type="Pfam" id="PF16486">
    <property type="entry name" value="ArgoN"/>
    <property type="match status" value="1"/>
</dbReference>
<dbReference type="InterPro" id="IPR003165">
    <property type="entry name" value="Piwi"/>
</dbReference>
<evidence type="ECO:0000313" key="4">
    <source>
        <dbReference type="Proteomes" id="UP000326198"/>
    </source>
</evidence>
<dbReference type="OrthoDB" id="10252740at2759"/>
<feature type="region of interest" description="Disordered" evidence="1">
    <location>
        <begin position="386"/>
        <end position="411"/>
    </location>
</feature>
<dbReference type="InterPro" id="IPR036085">
    <property type="entry name" value="PAZ_dom_sf"/>
</dbReference>
<feature type="region of interest" description="Disordered" evidence="1">
    <location>
        <begin position="330"/>
        <end position="364"/>
    </location>
</feature>
<gene>
    <name evidence="3" type="ORF">BDV26DRAFT_284246</name>
</gene>
<evidence type="ECO:0000256" key="1">
    <source>
        <dbReference type="SAM" id="MobiDB-lite"/>
    </source>
</evidence>
<evidence type="ECO:0000313" key="3">
    <source>
        <dbReference type="EMBL" id="KAE8374440.1"/>
    </source>
</evidence>
<dbReference type="Pfam" id="PF02171">
    <property type="entry name" value="Piwi"/>
    <property type="match status" value="1"/>
</dbReference>
<feature type="compositionally biased region" description="Basic and acidic residues" evidence="1">
    <location>
        <begin position="330"/>
        <end position="342"/>
    </location>
</feature>
<dbReference type="InterPro" id="IPR036397">
    <property type="entry name" value="RNaseH_sf"/>
</dbReference>
<dbReference type="Gene3D" id="3.30.420.10">
    <property type="entry name" value="Ribonuclease H-like superfamily/Ribonuclease H"/>
    <property type="match status" value="1"/>
</dbReference>
<dbReference type="SUPFAM" id="SSF53098">
    <property type="entry name" value="Ribonuclease H-like"/>
    <property type="match status" value="1"/>
</dbReference>
<dbReference type="Gene3D" id="3.40.50.2300">
    <property type="match status" value="1"/>
</dbReference>
<keyword evidence="4" id="KW-1185">Reference proteome</keyword>
<name>A0A5N7AZZ0_9EURO</name>
<organism evidence="3 4">
    <name type="scientific">Aspergillus bertholletiae</name>
    <dbReference type="NCBI Taxonomy" id="1226010"/>
    <lineage>
        <taxon>Eukaryota</taxon>
        <taxon>Fungi</taxon>
        <taxon>Dikarya</taxon>
        <taxon>Ascomycota</taxon>
        <taxon>Pezizomycotina</taxon>
        <taxon>Eurotiomycetes</taxon>
        <taxon>Eurotiomycetidae</taxon>
        <taxon>Eurotiales</taxon>
        <taxon>Aspergillaceae</taxon>
        <taxon>Aspergillus</taxon>
        <taxon>Aspergillus subgen. Circumdati</taxon>
    </lineage>
</organism>
<reference evidence="3 4" key="1">
    <citation type="submission" date="2019-04" db="EMBL/GenBank/DDBJ databases">
        <title>Friends and foes A comparative genomics studyof 23 Aspergillus species from section Flavi.</title>
        <authorList>
            <consortium name="DOE Joint Genome Institute"/>
            <person name="Kjaerbolling I."/>
            <person name="Vesth T."/>
            <person name="Frisvad J.C."/>
            <person name="Nybo J.L."/>
            <person name="Theobald S."/>
            <person name="Kildgaard S."/>
            <person name="Isbrandt T."/>
            <person name="Kuo A."/>
            <person name="Sato A."/>
            <person name="Lyhne E.K."/>
            <person name="Kogle M.E."/>
            <person name="Wiebenga A."/>
            <person name="Kun R.S."/>
            <person name="Lubbers R.J."/>
            <person name="Makela M.R."/>
            <person name="Barry K."/>
            <person name="Chovatia M."/>
            <person name="Clum A."/>
            <person name="Daum C."/>
            <person name="Haridas S."/>
            <person name="He G."/>
            <person name="LaButti K."/>
            <person name="Lipzen A."/>
            <person name="Mondo S."/>
            <person name="Riley R."/>
            <person name="Salamov A."/>
            <person name="Simmons B.A."/>
            <person name="Magnuson J.K."/>
            <person name="Henrissat B."/>
            <person name="Mortensen U.H."/>
            <person name="Larsen T.O."/>
            <person name="Devries R.P."/>
            <person name="Grigoriev I.V."/>
            <person name="Machida M."/>
            <person name="Baker S.E."/>
            <person name="Andersen M.R."/>
        </authorList>
    </citation>
    <scope>NUCLEOTIDE SEQUENCE [LARGE SCALE GENOMIC DNA]</scope>
    <source>
        <strain evidence="3 4">IBT 29228</strain>
    </source>
</reference>
<evidence type="ECO:0000259" key="2">
    <source>
        <dbReference type="PROSITE" id="PS50822"/>
    </source>
</evidence>
<proteinExistence type="predicted"/>
<dbReference type="PANTHER" id="PTHR22891">
    <property type="entry name" value="EUKARYOTIC TRANSLATION INITIATION FACTOR 2C"/>
    <property type="match status" value="1"/>
</dbReference>
<feature type="compositionally biased region" description="Polar residues" evidence="1">
    <location>
        <begin position="348"/>
        <end position="359"/>
    </location>
</feature>
<dbReference type="InterPro" id="IPR012337">
    <property type="entry name" value="RNaseH-like_sf"/>
</dbReference>
<protein>
    <submittedName>
        <fullName evidence="3">Ribonuclease H-like domain-containing protein</fullName>
    </submittedName>
</protein>
<sequence>MPGNLRRSPDILRLMQCFASLRHQHQLFGDLRFHHISLSFHSFLRLLKNSPPDPTAKKTEDGIQKAAANPLKLSKLQINSEYPHPGYRTKGRSVALWANYLPIALDPSLVLYRYAIDVRPSASGRKLAQIIRLVFEAPEIASMAANLVTDFKSTTLSRERLQLANNSIVIHVLYRSELEDEPAEDAAQYRARILYTNTLRVSQLIEYLELATFNQYDEKLSMVQVLNIFLSHYPRTSPDLASRSGNTANKTFPLSNKAPLVGGLTAIRDLFSSVRLAAGRVLVNVNVSHGAFYNSGRLMDLTDSFHKENGKSLSGLNEFLRGIRGRTLHLPERRNRSGERIVRPKTIYSLSRPSDGTDSPQERRPKVYQYGAGSKDVKFWLEPHQASASRSPLRAKKKKDPQLGSVPSPAGPARLTSVYDYSLDTYNIRDRRLDLPIINIDSPWKLSPAQTQDMINFAVRPPLQNALSIVNQGADTVGSNPERNSMLVSSYHKTIIGRIWNMISTKLIIPGQRLRKWSYLLVLDKRVQDSFPDVQNFQLVVNKLQAILLTTGVLIEAPFTGKMAKVDKGETVDLDNRLREAAKNLDLLYVILPEKDSRWCPAIKRLCDVEYGLQTICSVGSKLAMKKGQTQDKYDKNLDQYMRNAAMKFNLKLGGTNHTVGNLRSSLVNEDTIMIVGLDVTHPTGSQVSPATAPSVAGMIQSRWGKEEIDSLDSVLKRHLNLWKTFGKHASFPENIIIYRDGIFEGQYTKCLNVYPREMQEKNLPKFTIVIVSKRHHTRFYPTEVKTADKNGNTLPCTVVDRCITDPHCFSFFLQPHSAIHGTARNTFYFVILDVVFSPRYQGKLPPKYKNTAETVQGLTLSLSYLVGRATKGARVCCPTRYADLEPSSKTSSVASGASAVQATDKDVLVHEKIRIRYFISIKAKKAISRFWKQQPHMRLNLSSDYEGGQLCEPELFHRR</sequence>
<dbReference type="InterPro" id="IPR032474">
    <property type="entry name" value="Argonaute_N"/>
</dbReference>
<dbReference type="Proteomes" id="UP000326198">
    <property type="component" value="Unassembled WGS sequence"/>
</dbReference>
<dbReference type="SMART" id="SM00950">
    <property type="entry name" value="Piwi"/>
    <property type="match status" value="1"/>
</dbReference>
<feature type="domain" description="Piwi" evidence="2">
    <location>
        <begin position="587"/>
        <end position="885"/>
    </location>
</feature>
<dbReference type="AlphaFoldDB" id="A0A5N7AZZ0"/>